<name>A0A2Y9BKY1_9FIRM</name>
<keyword evidence="1" id="KW-1133">Transmembrane helix</keyword>
<keyword evidence="3" id="KW-1185">Reference proteome</keyword>
<organism evidence="2 3">
    <name type="scientific">Faecalicatena orotica</name>
    <dbReference type="NCBI Taxonomy" id="1544"/>
    <lineage>
        <taxon>Bacteria</taxon>
        <taxon>Bacillati</taxon>
        <taxon>Bacillota</taxon>
        <taxon>Clostridia</taxon>
        <taxon>Lachnospirales</taxon>
        <taxon>Lachnospiraceae</taxon>
        <taxon>Faecalicatena</taxon>
    </lineage>
</organism>
<dbReference type="RefSeq" id="WP_109732813.1">
    <property type="nucleotide sequence ID" value="NZ_BAAACK010000005.1"/>
</dbReference>
<feature type="transmembrane region" description="Helical" evidence="1">
    <location>
        <begin position="849"/>
        <end position="870"/>
    </location>
</feature>
<comment type="caution">
    <text evidence="2">The sequence shown here is derived from an EMBL/GenBank/DDBJ whole genome shotgun (WGS) entry which is preliminary data.</text>
</comment>
<dbReference type="Pfam" id="PF09586">
    <property type="entry name" value="YfhO"/>
    <property type="match status" value="2"/>
</dbReference>
<dbReference type="OrthoDB" id="1637636at2"/>
<accession>A0A2Y9BKY1</accession>
<feature type="transmembrane region" description="Helical" evidence="1">
    <location>
        <begin position="171"/>
        <end position="198"/>
    </location>
</feature>
<evidence type="ECO:0000313" key="3">
    <source>
        <dbReference type="Proteomes" id="UP000245845"/>
    </source>
</evidence>
<feature type="transmembrane region" description="Helical" evidence="1">
    <location>
        <begin position="218"/>
        <end position="237"/>
    </location>
</feature>
<evidence type="ECO:0000256" key="1">
    <source>
        <dbReference type="SAM" id="Phobius"/>
    </source>
</evidence>
<dbReference type="PANTHER" id="PTHR38454">
    <property type="entry name" value="INTEGRAL MEMBRANE PROTEIN-RELATED"/>
    <property type="match status" value="1"/>
</dbReference>
<dbReference type="PANTHER" id="PTHR38454:SF1">
    <property type="entry name" value="INTEGRAL MEMBRANE PROTEIN"/>
    <property type="match status" value="1"/>
</dbReference>
<feature type="transmembrane region" description="Helical" evidence="1">
    <location>
        <begin position="123"/>
        <end position="142"/>
    </location>
</feature>
<dbReference type="AlphaFoldDB" id="A0A2Y9BKY1"/>
<dbReference type="Proteomes" id="UP000245845">
    <property type="component" value="Unassembled WGS sequence"/>
</dbReference>
<keyword evidence="1" id="KW-0812">Transmembrane</keyword>
<reference evidence="2 3" key="1">
    <citation type="submission" date="2018-05" db="EMBL/GenBank/DDBJ databases">
        <title>The Hungate 1000. A catalogue of reference genomes from the rumen microbiome.</title>
        <authorList>
            <person name="Kelly W."/>
        </authorList>
    </citation>
    <scope>NUCLEOTIDE SEQUENCE [LARGE SCALE GENOMIC DNA]</scope>
    <source>
        <strain evidence="2 3">NLAE-zl-C242</strain>
    </source>
</reference>
<feature type="transmembrane region" description="Helical" evidence="1">
    <location>
        <begin position="408"/>
        <end position="426"/>
    </location>
</feature>
<feature type="transmembrane region" description="Helical" evidence="1">
    <location>
        <begin position="148"/>
        <end position="164"/>
    </location>
</feature>
<feature type="transmembrane region" description="Helical" evidence="1">
    <location>
        <begin position="268"/>
        <end position="284"/>
    </location>
</feature>
<gene>
    <name evidence="2" type="ORF">A8806_11360</name>
</gene>
<keyword evidence="1" id="KW-0472">Membrane</keyword>
<feature type="transmembrane region" description="Helical" evidence="1">
    <location>
        <begin position="291"/>
        <end position="311"/>
    </location>
</feature>
<sequence length="882" mass="99165">MTRKKYFFPVLLTGLFILFILTVIPKGTFYGSYTDWLSQHVRLAETIRDTCIEQKTLVPAFLPLGSGSNGYQFSYYGYLRPDIVIGCLLPSVPMVYLLIGYMLAGYLCSVLLFYYFLKSEDGIDSLSAFAGSLLFMTAACFFHTHRQVMFVNYMPFLILALIAVKKRRFRFLPLILFFIYVNSFYYSIACLAVIGWYWLRQEGPTFWKKGFPCFLKSAFLSIGMAAILLIPTGLVILEHRRASASLSLPEIFGVSLNLQSILYSPYGMGLTAVCLYALILGVTSKKYRTDSIFLLIISTWFFASWVLNGTLYARAKILIPFVPLILLQCTKILSLLRQGDIGPNPASAPEDTGQEHLHWKLWPCLIIAAFLPAWMYSGNIKWIVADIGILVFVAIWQKIRCSQKTDQLRFLVSHLLLCIMPCVLFLQTMQTEDFVDKNDVFEQEITASDTDTPVMDPLYRYDSLADVLASCNLTSDTTVQKSGMYSSITNKDYSNLYYDTFHSAVQINNRLAVLPSANPFLLNFLGVRYLQTTEDNIPCGYQIVSQSKKGRIVFAENKNVLPIAYVTGSCITDSQFLRLNQYDRLDAITRYTVVPDSEETVVSDNEDTAISDGEATAISDGEATAVSDGEVTAVSDYAKGMKEYAPAFKDLVLPDTIRVTKTNGGYLLDVKKETSVTIALEHTLKDKILLLDFDVINHGKNAVVIDINSMRNKLSGAYAPYPNENDTFHYQLSDSKGKGLKNIKFQFSKGKYFIRNITWHLYDEQLLGEKQYTPVENHDTEGSEILSCTADAAADGYFVTSIPLQKGMEITVDGKNVPILKINQAFAGVKLEKGTHDIRILFHAPGQKAGYVISILCFLIYLISAVITGWKNLQAKNMQRRD</sequence>
<feature type="transmembrane region" description="Helical" evidence="1">
    <location>
        <begin position="94"/>
        <end position="116"/>
    </location>
</feature>
<dbReference type="EMBL" id="QGDL01000013">
    <property type="protein sequence ID" value="PWJ23627.1"/>
    <property type="molecule type" value="Genomic_DNA"/>
</dbReference>
<dbReference type="InterPro" id="IPR018580">
    <property type="entry name" value="Uncharacterised_YfhO"/>
</dbReference>
<proteinExistence type="predicted"/>
<feature type="transmembrane region" description="Helical" evidence="1">
    <location>
        <begin position="380"/>
        <end position="396"/>
    </location>
</feature>
<protein>
    <submittedName>
        <fullName evidence="2">Putative membrane protein YfhO</fullName>
    </submittedName>
</protein>
<feature type="transmembrane region" description="Helical" evidence="1">
    <location>
        <begin position="317"/>
        <end position="336"/>
    </location>
</feature>
<evidence type="ECO:0000313" key="2">
    <source>
        <dbReference type="EMBL" id="PWJ23627.1"/>
    </source>
</evidence>